<evidence type="ECO:0000256" key="1">
    <source>
        <dbReference type="SAM" id="Phobius"/>
    </source>
</evidence>
<organism evidence="2 3">
    <name type="scientific">Exocentrus adspersus</name>
    <dbReference type="NCBI Taxonomy" id="1586481"/>
    <lineage>
        <taxon>Eukaryota</taxon>
        <taxon>Metazoa</taxon>
        <taxon>Ecdysozoa</taxon>
        <taxon>Arthropoda</taxon>
        <taxon>Hexapoda</taxon>
        <taxon>Insecta</taxon>
        <taxon>Pterygota</taxon>
        <taxon>Neoptera</taxon>
        <taxon>Endopterygota</taxon>
        <taxon>Coleoptera</taxon>
        <taxon>Polyphaga</taxon>
        <taxon>Cucujiformia</taxon>
        <taxon>Chrysomeloidea</taxon>
        <taxon>Cerambycidae</taxon>
        <taxon>Lamiinae</taxon>
        <taxon>Acanthocinini</taxon>
        <taxon>Exocentrus</taxon>
    </lineage>
</organism>
<keyword evidence="1" id="KW-1133">Transmembrane helix</keyword>
<dbReference type="Proteomes" id="UP001159042">
    <property type="component" value="Unassembled WGS sequence"/>
</dbReference>
<gene>
    <name evidence="2" type="ORF">NQ315_007270</name>
</gene>
<reference evidence="2 3" key="1">
    <citation type="journal article" date="2023" name="Insect Mol. Biol.">
        <title>Genome sequencing provides insights into the evolution of gene families encoding plant cell wall-degrading enzymes in longhorned beetles.</title>
        <authorList>
            <person name="Shin N.R."/>
            <person name="Okamura Y."/>
            <person name="Kirsch R."/>
            <person name="Pauchet Y."/>
        </authorList>
    </citation>
    <scope>NUCLEOTIDE SEQUENCE [LARGE SCALE GENOMIC DNA]</scope>
    <source>
        <strain evidence="2">EAD_L_NR</strain>
    </source>
</reference>
<evidence type="ECO:0000313" key="2">
    <source>
        <dbReference type="EMBL" id="KAJ8924473.1"/>
    </source>
</evidence>
<accession>A0AAV8WCZ1</accession>
<keyword evidence="3" id="KW-1185">Reference proteome</keyword>
<dbReference type="EMBL" id="JANEYG010000003">
    <property type="protein sequence ID" value="KAJ8924473.1"/>
    <property type="molecule type" value="Genomic_DNA"/>
</dbReference>
<evidence type="ECO:0000313" key="3">
    <source>
        <dbReference type="Proteomes" id="UP001159042"/>
    </source>
</evidence>
<protein>
    <submittedName>
        <fullName evidence="2">Uncharacterized protein</fullName>
    </submittedName>
</protein>
<sequence>MFSQGEIQNDDILAYYKKYTFLNTWNMSNNNYSSDNSSVYYYGGSAGLILAIIAGCLRIWLRTWICCATKTTTRRKYNN</sequence>
<feature type="transmembrane region" description="Helical" evidence="1">
    <location>
        <begin position="39"/>
        <end position="61"/>
    </location>
</feature>
<proteinExistence type="predicted"/>
<keyword evidence="1" id="KW-0472">Membrane</keyword>
<comment type="caution">
    <text evidence="2">The sequence shown here is derived from an EMBL/GenBank/DDBJ whole genome shotgun (WGS) entry which is preliminary data.</text>
</comment>
<keyword evidence="1" id="KW-0812">Transmembrane</keyword>
<dbReference type="AlphaFoldDB" id="A0AAV8WCZ1"/>
<name>A0AAV8WCZ1_9CUCU</name>